<sequence>MTAWKVFHVIFRLNAPIHIGCGKSGNLQRTYPFVTGRVFWGALTARITRNNPEALQQHGHRAYRLIGEQIHREITYTYFYPAVKSSLDFEVRWPWEDGFAARHIRTYASTALTYPEQQAEEASLHEIEYLSPVTCDTVEQVYLRGYVFVKESSTLEWQKALGQLQFGGERCYGWGDVETILNDEQTATPELFDGHAKFMDDDLPVIRLSDSSANHLLAHTEANCCQAHGQTEPLVGREWRSDNDVNRYAGQHIAFNAFCFRPGSTVASLPCQFQIGKYGIWKTKSPH</sequence>
<dbReference type="KEGG" id="paa:Paes_1991"/>
<dbReference type="eggNOG" id="COG1337">
    <property type="taxonomic scope" value="Bacteria"/>
</dbReference>
<proteinExistence type="predicted"/>
<dbReference type="RefSeq" id="WP_012506536.1">
    <property type="nucleotide sequence ID" value="NC_011059.1"/>
</dbReference>
<gene>
    <name evidence="1" type="ordered locus">Paes_1991</name>
</gene>
<name>B4S557_PROA2</name>
<accession>B4S557</accession>
<protein>
    <recommendedName>
        <fullName evidence="3">CRISPR-associated RAMP protein, Cmr4 family</fullName>
    </recommendedName>
</protein>
<keyword evidence="2" id="KW-1185">Reference proteome</keyword>
<dbReference type="Proteomes" id="UP000002725">
    <property type="component" value="Chromosome"/>
</dbReference>
<dbReference type="HOGENOM" id="CLU_081549_0_0_10"/>
<reference evidence="1" key="1">
    <citation type="submission" date="2008-06" db="EMBL/GenBank/DDBJ databases">
        <title>Complete sequence of chromosome of Prosthecochloris aestuarii DSM 271.</title>
        <authorList>
            <consortium name="US DOE Joint Genome Institute"/>
            <person name="Lucas S."/>
            <person name="Copeland A."/>
            <person name="Lapidus A."/>
            <person name="Glavina del Rio T."/>
            <person name="Dalin E."/>
            <person name="Tice H."/>
            <person name="Bruce D."/>
            <person name="Goodwin L."/>
            <person name="Pitluck S."/>
            <person name="Schmutz J."/>
            <person name="Larimer F."/>
            <person name="Land M."/>
            <person name="Hauser L."/>
            <person name="Kyrpides N."/>
            <person name="Anderson I."/>
            <person name="Liu Z."/>
            <person name="Li T."/>
            <person name="Zhao F."/>
            <person name="Overmann J."/>
            <person name="Bryant D.A."/>
            <person name="Richardson P."/>
        </authorList>
    </citation>
    <scope>NUCLEOTIDE SEQUENCE [LARGE SCALE GENOMIC DNA]</scope>
    <source>
        <strain evidence="1">DSM 271</strain>
    </source>
</reference>
<organism evidence="1 2">
    <name type="scientific">Prosthecochloris aestuarii (strain DSM 271 / SK 413)</name>
    <dbReference type="NCBI Taxonomy" id="290512"/>
    <lineage>
        <taxon>Bacteria</taxon>
        <taxon>Pseudomonadati</taxon>
        <taxon>Chlorobiota</taxon>
        <taxon>Chlorobiia</taxon>
        <taxon>Chlorobiales</taxon>
        <taxon>Chlorobiaceae</taxon>
        <taxon>Prosthecochloris</taxon>
    </lineage>
</organism>
<dbReference type="STRING" id="290512.Paes_1991"/>
<evidence type="ECO:0000313" key="2">
    <source>
        <dbReference type="Proteomes" id="UP000002725"/>
    </source>
</evidence>
<dbReference type="EMBL" id="CP001108">
    <property type="protein sequence ID" value="ACF47003.1"/>
    <property type="molecule type" value="Genomic_DNA"/>
</dbReference>
<evidence type="ECO:0000313" key="1">
    <source>
        <dbReference type="EMBL" id="ACF47003.1"/>
    </source>
</evidence>
<evidence type="ECO:0008006" key="3">
    <source>
        <dbReference type="Google" id="ProtNLM"/>
    </source>
</evidence>
<dbReference type="AlphaFoldDB" id="B4S557"/>